<evidence type="ECO:0000256" key="4">
    <source>
        <dbReference type="ARBA" id="ARBA00022692"/>
    </source>
</evidence>
<organism evidence="9 10">
    <name type="scientific">Niastella koreensis (strain DSM 17620 / KACC 11465 / NBRC 106392 / GR20-10)</name>
    <dbReference type="NCBI Taxonomy" id="700598"/>
    <lineage>
        <taxon>Bacteria</taxon>
        <taxon>Pseudomonadati</taxon>
        <taxon>Bacteroidota</taxon>
        <taxon>Chitinophagia</taxon>
        <taxon>Chitinophagales</taxon>
        <taxon>Chitinophagaceae</taxon>
        <taxon>Niastella</taxon>
    </lineage>
</organism>
<keyword evidence="2 7" id="KW-0813">Transport</keyword>
<gene>
    <name evidence="9" type="ordered locus">Niako_2399</name>
</gene>
<keyword evidence="5 7" id="KW-0472">Membrane</keyword>
<dbReference type="Pfam" id="PF13715">
    <property type="entry name" value="CarbopepD_reg_2"/>
    <property type="match status" value="1"/>
</dbReference>
<dbReference type="PATRIC" id="fig|700598.3.peg.2468"/>
<dbReference type="InterPro" id="IPR023996">
    <property type="entry name" value="TonB-dep_OMP_SusC/RagA"/>
</dbReference>
<evidence type="ECO:0000256" key="3">
    <source>
        <dbReference type="ARBA" id="ARBA00022452"/>
    </source>
</evidence>
<dbReference type="InterPro" id="IPR023997">
    <property type="entry name" value="TonB-dep_OMP_SusC/RagA_CS"/>
</dbReference>
<dbReference type="Gene3D" id="3.55.50.30">
    <property type="match status" value="1"/>
</dbReference>
<evidence type="ECO:0000256" key="6">
    <source>
        <dbReference type="ARBA" id="ARBA00023237"/>
    </source>
</evidence>
<proteinExistence type="inferred from homology"/>
<comment type="subcellular location">
    <subcellularLocation>
        <location evidence="1 7">Cell outer membrane</location>
        <topology evidence="1 7">Multi-pass membrane protein</topology>
    </subcellularLocation>
</comment>
<evidence type="ECO:0000256" key="7">
    <source>
        <dbReference type="PROSITE-ProRule" id="PRU01360"/>
    </source>
</evidence>
<dbReference type="GO" id="GO:0009279">
    <property type="term" value="C:cell outer membrane"/>
    <property type="evidence" value="ECO:0007669"/>
    <property type="project" value="UniProtKB-SubCell"/>
</dbReference>
<sequence>MQHFGVCKKRAFGIAMPLPELLNDKYRQAVRIMKITAFILFACSLNVSAAGYSQSITLSKREAPLTEVFKAIEKQTDYIFFYNVDLVKKTEKVNVEVKDMQLQQVLDMLFKNQPITYSITGKMITVFPKKDDAPPNASGGPLALRVHGRVVDENGRPLQGVTVTVKGTKKQTITDDNGEFVLPQVETNAILSFSSVNMDTFNLSVSGRTEVFATLKTKMSQLDDVQIIGYGKTTKRFLTGNVSTIKSQTIETQPVGNPLLALEGRVPGMVITQATGLPGSGVAVRIQGQNTIGINIGSDPLYIVDGMPYPSRLLYTISRIQGSSGNNSPNQAGVQAGTGNPLSFINPSDIESIEVLKDADATAIYGSRAGNGAIIITTKKGVAGKTKVDFKMQSGWAKVTRMLDVLNRDQYLEMRNEAIKNDNITLSPTDNNYDLNGTWDNTRETNWQKELIGNTARYSDIQSSFSGGNTNTQFLISSSYHKETTVFPGNSNDKKGSLHFNINNISSNSKFKLQLSGSYLIDNNNLINRDLTQDAISLSPVAPSLYNADGSLNWAPLSNGNSTWTNPLAYLDNTYNAKTNNLIGNAVISYKILSRLHIMANLGYNNLQMNQTLLAPLTSVRPEIRPTTLRSSQFSNSNMNSWVAEPQINFQPFFGNVKVETLLGATFQQNNSSRAEQSGSGYNSDLVLKDISAAPTRSAIGGSAVYKYNAIFGRVNISYKDKYLLNFTGRRDGSSRFGSENRFHNFGAIGAAWIFSSENILKASRSFLSFGKLRASYGTTGNDQIGDYQYLNLYNPVTGVGVPYQSATGLAPDRLANPYLQWEETRKIQFGVDLSFNNDRIIFTTNYYNNRSSNQLLSYSLPIATGFSGITTNFPALIENSGWEFSLTSTNINQKNFKWTTSFNLTFPKNKLLEFPNLSTSSYASQLVIGQSVNVAKAYRSANTDVSGVYQFIDSSGNFTTSPVYPRDATVLISTDPKFYGGLENTLSYKGFELAVFFQFVKQIGYNYFFGNNPGNFFGTTNNGNQPVSVLERWQKPGDNKPIQRYYYNFNISNFLGYYNAIASNAAYSDASFIRLKNLSLSWNVPKPWLKSIHIDNARFFVFGQNLLTITNYQGMDPETRSYSTLPPLKVITVGVQVAL</sequence>
<evidence type="ECO:0000256" key="1">
    <source>
        <dbReference type="ARBA" id="ARBA00004571"/>
    </source>
</evidence>
<dbReference type="HOGENOM" id="CLU_004317_0_1_10"/>
<dbReference type="RefSeq" id="WP_014218657.1">
    <property type="nucleotide sequence ID" value="NC_016609.1"/>
</dbReference>
<dbReference type="STRING" id="700598.Niako_2399"/>
<evidence type="ECO:0000259" key="8">
    <source>
        <dbReference type="SMART" id="SM00965"/>
    </source>
</evidence>
<dbReference type="InterPro" id="IPR037066">
    <property type="entry name" value="Plug_dom_sf"/>
</dbReference>
<dbReference type="EMBL" id="CP003178">
    <property type="protein sequence ID" value="AEV98743.1"/>
    <property type="molecule type" value="Genomic_DNA"/>
</dbReference>
<evidence type="ECO:0000256" key="5">
    <source>
        <dbReference type="ARBA" id="ARBA00023136"/>
    </source>
</evidence>
<dbReference type="Proteomes" id="UP000005438">
    <property type="component" value="Chromosome"/>
</dbReference>
<dbReference type="KEGG" id="nko:Niako_2399"/>
<evidence type="ECO:0000313" key="9">
    <source>
        <dbReference type="EMBL" id="AEV98743.1"/>
    </source>
</evidence>
<dbReference type="Gene3D" id="2.60.40.1120">
    <property type="entry name" value="Carboxypeptidase-like, regulatory domain"/>
    <property type="match status" value="1"/>
</dbReference>
<evidence type="ECO:0000313" key="10">
    <source>
        <dbReference type="Proteomes" id="UP000005438"/>
    </source>
</evidence>
<keyword evidence="3 7" id="KW-1134">Transmembrane beta strand</keyword>
<keyword evidence="4 7" id="KW-0812">Transmembrane</keyword>
<dbReference type="InterPro" id="IPR011662">
    <property type="entry name" value="Secretin/TonB_short_N"/>
</dbReference>
<accession>G8TLY3</accession>
<dbReference type="InterPro" id="IPR008969">
    <property type="entry name" value="CarboxyPept-like_regulatory"/>
</dbReference>
<dbReference type="Gene3D" id="2.170.130.10">
    <property type="entry name" value="TonB-dependent receptor, plug domain"/>
    <property type="match status" value="1"/>
</dbReference>
<dbReference type="Pfam" id="PF07660">
    <property type="entry name" value="STN"/>
    <property type="match status" value="1"/>
</dbReference>
<protein>
    <submittedName>
        <fullName evidence="9">TonB-dependent receptor plug</fullName>
    </submittedName>
</protein>
<comment type="similarity">
    <text evidence="7">Belongs to the TonB-dependent receptor family.</text>
</comment>
<dbReference type="OrthoDB" id="9768177at2"/>
<dbReference type="InterPro" id="IPR036942">
    <property type="entry name" value="Beta-barrel_TonB_sf"/>
</dbReference>
<dbReference type="InterPro" id="IPR012910">
    <property type="entry name" value="Plug_dom"/>
</dbReference>
<dbReference type="SUPFAM" id="SSF56935">
    <property type="entry name" value="Porins"/>
    <property type="match status" value="1"/>
</dbReference>
<dbReference type="NCBIfam" id="TIGR04056">
    <property type="entry name" value="OMP_RagA_SusC"/>
    <property type="match status" value="1"/>
</dbReference>
<dbReference type="Pfam" id="PF07715">
    <property type="entry name" value="Plug"/>
    <property type="match status" value="1"/>
</dbReference>
<dbReference type="Gene3D" id="2.40.170.20">
    <property type="entry name" value="TonB-dependent receptor, beta-barrel domain"/>
    <property type="match status" value="1"/>
</dbReference>
<name>G8TLY3_NIAKG</name>
<dbReference type="AlphaFoldDB" id="G8TLY3"/>
<dbReference type="SMART" id="SM00965">
    <property type="entry name" value="STN"/>
    <property type="match status" value="1"/>
</dbReference>
<evidence type="ECO:0000256" key="2">
    <source>
        <dbReference type="ARBA" id="ARBA00022448"/>
    </source>
</evidence>
<dbReference type="InterPro" id="IPR039426">
    <property type="entry name" value="TonB-dep_rcpt-like"/>
</dbReference>
<dbReference type="SUPFAM" id="SSF49464">
    <property type="entry name" value="Carboxypeptidase regulatory domain-like"/>
    <property type="match status" value="1"/>
</dbReference>
<dbReference type="eggNOG" id="COG1629">
    <property type="taxonomic scope" value="Bacteria"/>
</dbReference>
<dbReference type="NCBIfam" id="TIGR04057">
    <property type="entry name" value="SusC_RagA_signa"/>
    <property type="match status" value="1"/>
</dbReference>
<feature type="domain" description="Secretin/TonB short N-terminal" evidence="8">
    <location>
        <begin position="78"/>
        <end position="129"/>
    </location>
</feature>
<keyword evidence="9" id="KW-0675">Receptor</keyword>
<reference evidence="9 10" key="1">
    <citation type="submission" date="2011-12" db="EMBL/GenBank/DDBJ databases">
        <title>The complete genome of Niastella koreensis GR20-10.</title>
        <authorList>
            <consortium name="US DOE Joint Genome Institute (JGI-PGF)"/>
            <person name="Lucas S."/>
            <person name="Han J."/>
            <person name="Lapidus A."/>
            <person name="Bruce D."/>
            <person name="Goodwin L."/>
            <person name="Pitluck S."/>
            <person name="Peters L."/>
            <person name="Kyrpides N."/>
            <person name="Mavromatis K."/>
            <person name="Ivanova N."/>
            <person name="Mikhailova N."/>
            <person name="Davenport K."/>
            <person name="Saunders E."/>
            <person name="Detter J.C."/>
            <person name="Tapia R."/>
            <person name="Han C."/>
            <person name="Land M."/>
            <person name="Hauser L."/>
            <person name="Markowitz V."/>
            <person name="Cheng J.-F."/>
            <person name="Hugenholtz P."/>
            <person name="Woyke T."/>
            <person name="Wu D."/>
            <person name="Tindall B."/>
            <person name="Pomrenke H."/>
            <person name="Brambilla E."/>
            <person name="Klenk H.-P."/>
            <person name="Eisen J.A."/>
        </authorList>
    </citation>
    <scope>NUCLEOTIDE SEQUENCE [LARGE SCALE GENOMIC DNA]</scope>
    <source>
        <strain evidence="10">DSM 17620 / KACC 11465 / NBRC 106392 / GR20-10</strain>
    </source>
</reference>
<dbReference type="PROSITE" id="PS52016">
    <property type="entry name" value="TONB_DEPENDENT_REC_3"/>
    <property type="match status" value="1"/>
</dbReference>
<keyword evidence="6 7" id="KW-0998">Cell outer membrane</keyword>